<accession>A0ABN6MUY5</accession>
<dbReference type="SUPFAM" id="SSF56784">
    <property type="entry name" value="HAD-like"/>
    <property type="match status" value="1"/>
</dbReference>
<dbReference type="InterPro" id="IPR036412">
    <property type="entry name" value="HAD-like_sf"/>
</dbReference>
<dbReference type="InterPro" id="IPR027417">
    <property type="entry name" value="P-loop_NTPase"/>
</dbReference>
<name>A0ABN6MUY5_9BACT</name>
<feature type="domain" description="AAA+ ATPase" evidence="1">
    <location>
        <begin position="249"/>
        <end position="413"/>
    </location>
</feature>
<gene>
    <name evidence="2" type="ORF">AMOR_37930</name>
</gene>
<dbReference type="RefSeq" id="WP_248353278.1">
    <property type="nucleotide sequence ID" value="NZ_AP025591.1"/>
</dbReference>
<dbReference type="Gene3D" id="3.40.50.1000">
    <property type="entry name" value="HAD superfamily/HAD-like"/>
    <property type="match status" value="1"/>
</dbReference>
<dbReference type="Proteomes" id="UP001162891">
    <property type="component" value="Chromosome"/>
</dbReference>
<dbReference type="PANTHER" id="PTHR10000">
    <property type="entry name" value="PHOSPHOSERINE PHOSPHATASE"/>
    <property type="match status" value="1"/>
</dbReference>
<dbReference type="Gene3D" id="3.90.1070.10">
    <property type="match status" value="1"/>
</dbReference>
<dbReference type="Pfam" id="PF08282">
    <property type="entry name" value="Hydrolase_3"/>
    <property type="match status" value="2"/>
</dbReference>
<keyword evidence="3" id="KW-1185">Reference proteome</keyword>
<organism evidence="2 3">
    <name type="scientific">Anaeromyxobacter oryzae</name>
    <dbReference type="NCBI Taxonomy" id="2918170"/>
    <lineage>
        <taxon>Bacteria</taxon>
        <taxon>Pseudomonadati</taxon>
        <taxon>Myxococcota</taxon>
        <taxon>Myxococcia</taxon>
        <taxon>Myxococcales</taxon>
        <taxon>Cystobacterineae</taxon>
        <taxon>Anaeromyxobacteraceae</taxon>
        <taxon>Anaeromyxobacter</taxon>
    </lineage>
</organism>
<dbReference type="EMBL" id="AP025591">
    <property type="protein sequence ID" value="BDG04797.1"/>
    <property type="molecule type" value="Genomic_DNA"/>
</dbReference>
<protein>
    <submittedName>
        <fullName evidence="2">Phosphoglycolate phosphatase</fullName>
    </submittedName>
</protein>
<dbReference type="CDD" id="cd01127">
    <property type="entry name" value="TrwB_TraG_TraD_VirD4"/>
    <property type="match status" value="1"/>
</dbReference>
<reference evidence="3" key="1">
    <citation type="journal article" date="2022" name="Int. J. Syst. Evol. Microbiol.">
        <title>Anaeromyxobacter oryzae sp. nov., Anaeromyxobacter diazotrophicus sp. nov. and Anaeromyxobacter paludicola sp. nov., isolated from paddy soils.</title>
        <authorList>
            <person name="Itoh H."/>
            <person name="Xu Z."/>
            <person name="Mise K."/>
            <person name="Masuda Y."/>
            <person name="Ushijima N."/>
            <person name="Hayakawa C."/>
            <person name="Shiratori Y."/>
            <person name="Senoo K."/>
        </authorList>
    </citation>
    <scope>NUCLEOTIDE SEQUENCE [LARGE SCALE GENOMIC DNA]</scope>
    <source>
        <strain evidence="3">Red232</strain>
    </source>
</reference>
<dbReference type="Gene3D" id="3.40.50.300">
    <property type="entry name" value="P-loop containing nucleotide triphosphate hydrolases"/>
    <property type="match status" value="1"/>
</dbReference>
<evidence type="ECO:0000259" key="1">
    <source>
        <dbReference type="SMART" id="SM00382"/>
    </source>
</evidence>
<sequence>MRYHALATDYDGTLAASGRVSDRAVAALEKLRSSGRRAVLVTGRQLGDLSSVFSRVDVFDCVVAENGGVLYWPASRETSLQAAPAPAPFADALRARGITHDLGQVIVSSWHPHETAILQVIRELGLELQIVFNGDAVMVLPPGVNKAAGLETALRRLGLSRHEVVAIGNDANDHGMLQLAECGVAVASAVASLRARAAFTTDGGAGEGVVELIEELVRDDLRARSTAVAHDSLLLGRSPGGDEVTIPAYGDNILVAGTSGAGKSTFATGFLERLIEKGYQVCIIDPEGDYSTLEDIVTLGSRVRAPHIAEILDVLSEPATNLVVNLLGIALADRPAFFAELVPRLQSMRARTGRPHWIVIDEAHHLWPASWGLVPSTVPQGLGETVLVTLHPAELARPLVAMIDIAVAVGPRAAETLAAVAAGRERSAPPMPATRLRRGEVVAWFLGREEDPVLLETVPARSARLRHLRKYAEGNLGPHAFVFRGPDGRLRLRAQNLIAFTEIGDGVDDETWLYHLHGGHYSRWIRHVVKDQDLASEIAGMEQAGDLSAAESRRLVRDAIERRYTLPG</sequence>
<evidence type="ECO:0000313" key="2">
    <source>
        <dbReference type="EMBL" id="BDG04797.1"/>
    </source>
</evidence>
<dbReference type="InterPro" id="IPR002789">
    <property type="entry name" value="HerA_central"/>
</dbReference>
<dbReference type="PANTHER" id="PTHR10000:SF8">
    <property type="entry name" value="HAD SUPERFAMILY HYDROLASE-LIKE, TYPE 3"/>
    <property type="match status" value="1"/>
</dbReference>
<dbReference type="SUPFAM" id="SSF52540">
    <property type="entry name" value="P-loop containing nucleoside triphosphate hydrolases"/>
    <property type="match status" value="1"/>
</dbReference>
<dbReference type="Pfam" id="PF01935">
    <property type="entry name" value="DUF87"/>
    <property type="match status" value="1"/>
</dbReference>
<dbReference type="InterPro" id="IPR003593">
    <property type="entry name" value="AAA+_ATPase"/>
</dbReference>
<dbReference type="SMART" id="SM00382">
    <property type="entry name" value="AAA"/>
    <property type="match status" value="1"/>
</dbReference>
<dbReference type="InterPro" id="IPR023214">
    <property type="entry name" value="HAD_sf"/>
</dbReference>
<proteinExistence type="predicted"/>
<evidence type="ECO:0000313" key="3">
    <source>
        <dbReference type="Proteomes" id="UP001162891"/>
    </source>
</evidence>